<organism evidence="2">
    <name type="scientific">Tanacetum cinerariifolium</name>
    <name type="common">Dalmatian daisy</name>
    <name type="synonym">Chrysanthemum cinerariifolium</name>
    <dbReference type="NCBI Taxonomy" id="118510"/>
    <lineage>
        <taxon>Eukaryota</taxon>
        <taxon>Viridiplantae</taxon>
        <taxon>Streptophyta</taxon>
        <taxon>Embryophyta</taxon>
        <taxon>Tracheophyta</taxon>
        <taxon>Spermatophyta</taxon>
        <taxon>Magnoliopsida</taxon>
        <taxon>eudicotyledons</taxon>
        <taxon>Gunneridae</taxon>
        <taxon>Pentapetalae</taxon>
        <taxon>asterids</taxon>
        <taxon>campanulids</taxon>
        <taxon>Asterales</taxon>
        <taxon>Asteraceae</taxon>
        <taxon>Asteroideae</taxon>
        <taxon>Anthemideae</taxon>
        <taxon>Anthemidinae</taxon>
        <taxon>Tanacetum</taxon>
    </lineage>
</organism>
<sequence>FVKPVKAISTSQSTSKTPDRRLFELKDQINFLLKGSRPTPRPSSTHVPQAYVKAVSSNPHSRNQSKPRKQNPFAFCDRIGPYPQPQALGTIFEAHVRDYMASYTERMERFENAIFKQHEEINDRMTEMLELLKELTASRTPEKVLIIEEARHLITKNVNSIFIIRVEEEKNVGNNMEIGESAVEPSKYEEEKPLQEVDVTNEVEITVDDKL</sequence>
<feature type="non-terminal residue" evidence="2">
    <location>
        <position position="1"/>
    </location>
</feature>
<dbReference type="AlphaFoldDB" id="A0A699STD5"/>
<gene>
    <name evidence="2" type="ORF">Tci_871875</name>
</gene>
<reference evidence="2" key="1">
    <citation type="journal article" date="2019" name="Sci. Rep.">
        <title>Draft genome of Tanacetum cinerariifolium, the natural source of mosquito coil.</title>
        <authorList>
            <person name="Yamashiro T."/>
            <person name="Shiraishi A."/>
            <person name="Satake H."/>
            <person name="Nakayama K."/>
        </authorList>
    </citation>
    <scope>NUCLEOTIDE SEQUENCE</scope>
</reference>
<feature type="non-terminal residue" evidence="2">
    <location>
        <position position="211"/>
    </location>
</feature>
<comment type="caution">
    <text evidence="2">The sequence shown here is derived from an EMBL/GenBank/DDBJ whole genome shotgun (WGS) entry which is preliminary data.</text>
</comment>
<dbReference type="EMBL" id="BKCJ011181453">
    <property type="protein sequence ID" value="GFC99905.1"/>
    <property type="molecule type" value="Genomic_DNA"/>
</dbReference>
<feature type="region of interest" description="Disordered" evidence="1">
    <location>
        <begin position="1"/>
        <end position="20"/>
    </location>
</feature>
<evidence type="ECO:0000313" key="2">
    <source>
        <dbReference type="EMBL" id="GFC99905.1"/>
    </source>
</evidence>
<protein>
    <submittedName>
        <fullName evidence="2">Uncharacterized protein</fullName>
    </submittedName>
</protein>
<accession>A0A699STD5</accession>
<proteinExistence type="predicted"/>
<evidence type="ECO:0000256" key="1">
    <source>
        <dbReference type="SAM" id="MobiDB-lite"/>
    </source>
</evidence>
<name>A0A699STD5_TANCI</name>